<dbReference type="InterPro" id="IPR002881">
    <property type="entry name" value="DUF58"/>
</dbReference>
<protein>
    <recommendedName>
        <fullName evidence="1">DUF58 domain-containing protein</fullName>
    </recommendedName>
</protein>
<dbReference type="EMBL" id="JACRDE010000403">
    <property type="protein sequence ID" value="MBI5250890.1"/>
    <property type="molecule type" value="Genomic_DNA"/>
</dbReference>
<dbReference type="Proteomes" id="UP000807825">
    <property type="component" value="Unassembled WGS sequence"/>
</dbReference>
<dbReference type="Pfam" id="PF01882">
    <property type="entry name" value="DUF58"/>
    <property type="match status" value="1"/>
</dbReference>
<reference evidence="2" key="1">
    <citation type="submission" date="2020-07" db="EMBL/GenBank/DDBJ databases">
        <title>Huge and variable diversity of episymbiotic CPR bacteria and DPANN archaea in groundwater ecosystems.</title>
        <authorList>
            <person name="He C.Y."/>
            <person name="Keren R."/>
            <person name="Whittaker M."/>
            <person name="Farag I.F."/>
            <person name="Doudna J."/>
            <person name="Cate J.H.D."/>
            <person name="Banfield J.F."/>
        </authorList>
    </citation>
    <scope>NUCLEOTIDE SEQUENCE</scope>
    <source>
        <strain evidence="2">NC_groundwater_1664_Pr3_B-0.1um_52_9</strain>
    </source>
</reference>
<name>A0A9D6Z4F9_9BACT</name>
<accession>A0A9D6Z4F9</accession>
<comment type="caution">
    <text evidence="2">The sequence shown here is derived from an EMBL/GenBank/DDBJ whole genome shotgun (WGS) entry which is preliminary data.</text>
</comment>
<organism evidence="2 3">
    <name type="scientific">Desulfomonile tiedjei</name>
    <dbReference type="NCBI Taxonomy" id="2358"/>
    <lineage>
        <taxon>Bacteria</taxon>
        <taxon>Pseudomonadati</taxon>
        <taxon>Thermodesulfobacteriota</taxon>
        <taxon>Desulfomonilia</taxon>
        <taxon>Desulfomonilales</taxon>
        <taxon>Desulfomonilaceae</taxon>
        <taxon>Desulfomonile</taxon>
    </lineage>
</organism>
<dbReference type="PANTHER" id="PTHR33608:SF3">
    <property type="entry name" value="SLR2013 PROTEIN"/>
    <property type="match status" value="1"/>
</dbReference>
<feature type="domain" description="DUF58" evidence="1">
    <location>
        <begin position="4"/>
        <end position="98"/>
    </location>
</feature>
<evidence type="ECO:0000313" key="2">
    <source>
        <dbReference type="EMBL" id="MBI5250890.1"/>
    </source>
</evidence>
<evidence type="ECO:0000313" key="3">
    <source>
        <dbReference type="Proteomes" id="UP000807825"/>
    </source>
</evidence>
<dbReference type="PANTHER" id="PTHR33608">
    <property type="entry name" value="BLL2464 PROTEIN"/>
    <property type="match status" value="1"/>
</dbReference>
<dbReference type="AlphaFoldDB" id="A0A9D6Z4F9"/>
<proteinExistence type="predicted"/>
<sequence length="189" mass="21269">MGKTKLDFSIEASLLLAYVALELGDKVGITSVGQEVLSFLPPSKTPGQFGRMLESLYALQPRLEEPRYYLVLSDLSTRLRRRSLVVIFTDLIDERASEGLIRYSLGLLPRHLPLVVAMSDTEVIRIAESVPEEKSDLYRKAVASEMLVRRERLLARLRTAGILVLDTPPDKISTAVLDRYLEIKTRNAL</sequence>
<evidence type="ECO:0000259" key="1">
    <source>
        <dbReference type="Pfam" id="PF01882"/>
    </source>
</evidence>
<gene>
    <name evidence="2" type="ORF">HY912_15490</name>
</gene>